<evidence type="ECO:0000313" key="2">
    <source>
        <dbReference type="EMBL" id="SDV51409.1"/>
    </source>
</evidence>
<accession>A0A1H2PVU1</accession>
<dbReference type="Proteomes" id="UP000243719">
    <property type="component" value="Unassembled WGS sequence"/>
</dbReference>
<protein>
    <recommendedName>
        <fullName evidence="4">DUF2065 domain-containing protein</fullName>
    </recommendedName>
</protein>
<evidence type="ECO:0000256" key="1">
    <source>
        <dbReference type="SAM" id="Phobius"/>
    </source>
</evidence>
<dbReference type="STRING" id="1770053.SAMN05216551_11716"/>
<dbReference type="AlphaFoldDB" id="A0A1H2PVU1"/>
<proteinExistence type="predicted"/>
<evidence type="ECO:0000313" key="3">
    <source>
        <dbReference type="Proteomes" id="UP000243719"/>
    </source>
</evidence>
<reference evidence="3" key="1">
    <citation type="submission" date="2016-09" db="EMBL/GenBank/DDBJ databases">
        <authorList>
            <person name="Varghese N."/>
            <person name="Submissions S."/>
        </authorList>
    </citation>
    <scope>NUCLEOTIDE SEQUENCE [LARGE SCALE GENOMIC DNA]</scope>
    <source>
        <strain evidence="3">JS23</strain>
    </source>
</reference>
<dbReference type="InterPro" id="IPR019201">
    <property type="entry name" value="DUF2065"/>
</dbReference>
<keyword evidence="3" id="KW-1185">Reference proteome</keyword>
<name>A0A1H2PVU1_9BURK</name>
<dbReference type="Pfam" id="PF09838">
    <property type="entry name" value="DUF2065"/>
    <property type="match status" value="1"/>
</dbReference>
<sequence>MPSFWLTLGLAFGLMLILEGIFPFAAPAAWKAAFSRLAELSVGQIRAAGLVALLVGLLMFMAVFWLH</sequence>
<dbReference type="EMBL" id="FNLO01000017">
    <property type="protein sequence ID" value="SDV51409.1"/>
    <property type="molecule type" value="Genomic_DNA"/>
</dbReference>
<organism evidence="2 3">
    <name type="scientific">Chitinasiproducens palmae</name>
    <dbReference type="NCBI Taxonomy" id="1770053"/>
    <lineage>
        <taxon>Bacteria</taxon>
        <taxon>Pseudomonadati</taxon>
        <taxon>Pseudomonadota</taxon>
        <taxon>Betaproteobacteria</taxon>
        <taxon>Burkholderiales</taxon>
        <taxon>Burkholderiaceae</taxon>
        <taxon>Chitinasiproducens</taxon>
    </lineage>
</organism>
<feature type="transmembrane region" description="Helical" evidence="1">
    <location>
        <begin position="45"/>
        <end position="66"/>
    </location>
</feature>
<keyword evidence="1" id="KW-0812">Transmembrane</keyword>
<keyword evidence="1" id="KW-1133">Transmembrane helix</keyword>
<evidence type="ECO:0008006" key="4">
    <source>
        <dbReference type="Google" id="ProtNLM"/>
    </source>
</evidence>
<keyword evidence="1" id="KW-0472">Membrane</keyword>
<dbReference type="RefSeq" id="WP_235838080.1">
    <property type="nucleotide sequence ID" value="NZ_FNLO01000017.1"/>
</dbReference>
<gene>
    <name evidence="2" type="ORF">SAMN05216551_11716</name>
</gene>
<dbReference type="PANTHER" id="PTHR38602:SF1">
    <property type="entry name" value="INNER MEMBRANE PROTEIN"/>
    <property type="match status" value="1"/>
</dbReference>
<dbReference type="PANTHER" id="PTHR38602">
    <property type="entry name" value="INNER MEMBRANE PROTEIN-RELATED"/>
    <property type="match status" value="1"/>
</dbReference>